<dbReference type="Proteomes" id="UP000289805">
    <property type="component" value="Unassembled WGS sequence"/>
</dbReference>
<sequence>MTAPLRIVALLFPGCTQLDLTGPAQVFARFPGAQVDLAWRDTAPVATDCGWSIVPTTTLADAPPADVLFVPGGDGTFELLEDEDVLAFLRRQAAGARWVTSVCTGSFLLAAAGLLDGYRATTHWASLPLLAELGVEPVAERVVVDRNRVTGAGVTSGIDFAFVLAARDLGDDVARRLQLLLEYDPRPPFDAGSPATADAAEVATIRSAVRDARLGRVQAAAAAGARRVAASRADVT</sequence>
<evidence type="ECO:0000313" key="2">
    <source>
        <dbReference type="EMBL" id="RXR27832.1"/>
    </source>
</evidence>
<organism evidence="3 4">
    <name type="scientific">Oerskovia turbata</name>
    <dbReference type="NCBI Taxonomy" id="1713"/>
    <lineage>
        <taxon>Bacteria</taxon>
        <taxon>Bacillati</taxon>
        <taxon>Actinomycetota</taxon>
        <taxon>Actinomycetes</taxon>
        <taxon>Micrococcales</taxon>
        <taxon>Cellulomonadaceae</taxon>
        <taxon>Oerskovia</taxon>
    </lineage>
</organism>
<dbReference type="EMBL" id="SDJR01000001">
    <property type="protein sequence ID" value="RXR27832.1"/>
    <property type="molecule type" value="Genomic_DNA"/>
</dbReference>
<dbReference type="PANTHER" id="PTHR43130">
    <property type="entry name" value="ARAC-FAMILY TRANSCRIPTIONAL REGULATOR"/>
    <property type="match status" value="1"/>
</dbReference>
<dbReference type="PANTHER" id="PTHR43130:SF2">
    <property type="entry name" value="DJ-1_PFPI DOMAIN-CONTAINING PROTEIN"/>
    <property type="match status" value="1"/>
</dbReference>
<dbReference type="InterPro" id="IPR029062">
    <property type="entry name" value="Class_I_gatase-like"/>
</dbReference>
<dbReference type="Pfam" id="PF01965">
    <property type="entry name" value="DJ-1_PfpI"/>
    <property type="match status" value="1"/>
</dbReference>
<proteinExistence type="predicted"/>
<gene>
    <name evidence="2" type="ORF">EQW73_00490</name>
    <name evidence="3" type="ORF">EQW78_05260</name>
</gene>
<protein>
    <submittedName>
        <fullName evidence="3">DJ-1/PfpI family protein</fullName>
    </submittedName>
</protein>
<dbReference type="STRING" id="1713.GCA_000718325_00986"/>
<dbReference type="Proteomes" id="UP000290517">
    <property type="component" value="Unassembled WGS sequence"/>
</dbReference>
<accession>A0A4Q1L0V3</accession>
<dbReference type="InterPro" id="IPR052158">
    <property type="entry name" value="INH-QAR"/>
</dbReference>
<dbReference type="AlphaFoldDB" id="A0A4Q1L0V3"/>
<reference evidence="4 5" key="1">
    <citation type="submission" date="2019-01" db="EMBL/GenBank/DDBJ databases">
        <title>Oerskovia turbata Genome sequencing and assembly.</title>
        <authorList>
            <person name="Dou T."/>
        </authorList>
    </citation>
    <scope>NUCLEOTIDE SEQUENCE [LARGE SCALE GENOMIC DNA]</scope>
    <source>
        <strain evidence="3 4">JCM12123</strain>
        <strain evidence="2 5">JCM3160</strain>
    </source>
</reference>
<evidence type="ECO:0000313" key="3">
    <source>
        <dbReference type="EMBL" id="RXR35730.1"/>
    </source>
</evidence>
<dbReference type="Gene3D" id="3.40.50.880">
    <property type="match status" value="1"/>
</dbReference>
<comment type="caution">
    <text evidence="3">The sequence shown here is derived from an EMBL/GenBank/DDBJ whole genome shotgun (WGS) entry which is preliminary data.</text>
</comment>
<dbReference type="OrthoDB" id="3194870at2"/>
<evidence type="ECO:0000313" key="5">
    <source>
        <dbReference type="Proteomes" id="UP000290517"/>
    </source>
</evidence>
<name>A0A4Q1L0V3_9CELL</name>
<dbReference type="InterPro" id="IPR002818">
    <property type="entry name" value="DJ-1/PfpI"/>
</dbReference>
<keyword evidence="5" id="KW-1185">Reference proteome</keyword>
<dbReference type="RefSeq" id="WP_030150543.1">
    <property type="nucleotide sequence ID" value="NZ_JOFV01000004.1"/>
</dbReference>
<feature type="domain" description="DJ-1/PfpI" evidence="1">
    <location>
        <begin position="6"/>
        <end position="165"/>
    </location>
</feature>
<evidence type="ECO:0000259" key="1">
    <source>
        <dbReference type="Pfam" id="PF01965"/>
    </source>
</evidence>
<dbReference type="CDD" id="cd03139">
    <property type="entry name" value="GATase1_PfpI_2"/>
    <property type="match status" value="1"/>
</dbReference>
<dbReference type="GO" id="GO:0006355">
    <property type="term" value="P:regulation of DNA-templated transcription"/>
    <property type="evidence" value="ECO:0007669"/>
    <property type="project" value="TreeGrafter"/>
</dbReference>
<dbReference type="EMBL" id="SDJQ01000007">
    <property type="protein sequence ID" value="RXR35730.1"/>
    <property type="molecule type" value="Genomic_DNA"/>
</dbReference>
<dbReference type="SUPFAM" id="SSF52317">
    <property type="entry name" value="Class I glutamine amidotransferase-like"/>
    <property type="match status" value="1"/>
</dbReference>
<evidence type="ECO:0000313" key="4">
    <source>
        <dbReference type="Proteomes" id="UP000289805"/>
    </source>
</evidence>